<keyword evidence="10" id="KW-0998">Cell outer membrane</keyword>
<evidence type="ECO:0000256" key="10">
    <source>
        <dbReference type="ARBA" id="ARBA00023237"/>
    </source>
</evidence>
<dbReference type="RefSeq" id="WP_189376727.1">
    <property type="nucleotide sequence ID" value="NZ_BNAH01000002.1"/>
</dbReference>
<keyword evidence="3" id="KW-0813">Transport</keyword>
<dbReference type="PRINTS" id="PR00184">
    <property type="entry name" value="NEISSPPORIN"/>
</dbReference>
<evidence type="ECO:0000256" key="6">
    <source>
        <dbReference type="ARBA" id="ARBA00022729"/>
    </source>
</evidence>
<keyword evidence="5" id="KW-0812">Transmembrane</keyword>
<feature type="domain" description="Porin" evidence="12">
    <location>
        <begin position="17"/>
        <end position="289"/>
    </location>
</feature>
<keyword evidence="4" id="KW-1134">Transmembrane beta strand</keyword>
<evidence type="ECO:0000259" key="12">
    <source>
        <dbReference type="Pfam" id="PF13609"/>
    </source>
</evidence>
<feature type="signal peptide" evidence="11">
    <location>
        <begin position="1"/>
        <end position="22"/>
    </location>
</feature>
<dbReference type="EMBL" id="BNAH01000002">
    <property type="protein sequence ID" value="GHE81503.1"/>
    <property type="molecule type" value="Genomic_DNA"/>
</dbReference>
<comment type="caution">
    <text evidence="13">The sequence shown here is derived from an EMBL/GenBank/DDBJ whole genome shotgun (WGS) entry which is preliminary data.</text>
</comment>
<organism evidence="13 14">
    <name type="scientific">Thalassotalea profundi</name>
    <dbReference type="NCBI Taxonomy" id="2036687"/>
    <lineage>
        <taxon>Bacteria</taxon>
        <taxon>Pseudomonadati</taxon>
        <taxon>Pseudomonadota</taxon>
        <taxon>Gammaproteobacteria</taxon>
        <taxon>Alteromonadales</taxon>
        <taxon>Colwelliaceae</taxon>
        <taxon>Thalassotalea</taxon>
    </lineage>
</organism>
<evidence type="ECO:0000256" key="8">
    <source>
        <dbReference type="ARBA" id="ARBA00023114"/>
    </source>
</evidence>
<evidence type="ECO:0000256" key="9">
    <source>
        <dbReference type="ARBA" id="ARBA00023136"/>
    </source>
</evidence>
<keyword evidence="14" id="KW-1185">Reference proteome</keyword>
<dbReference type="SUPFAM" id="SSF56935">
    <property type="entry name" value="Porins"/>
    <property type="match status" value="1"/>
</dbReference>
<keyword evidence="6 11" id="KW-0732">Signal</keyword>
<dbReference type="CDD" id="cd00342">
    <property type="entry name" value="gram_neg_porins"/>
    <property type="match status" value="1"/>
</dbReference>
<comment type="subcellular location">
    <subcellularLocation>
        <location evidence="1">Cell outer membrane</location>
        <topology evidence="1">Multi-pass membrane protein</topology>
    </subcellularLocation>
</comment>
<evidence type="ECO:0000256" key="7">
    <source>
        <dbReference type="ARBA" id="ARBA00023065"/>
    </source>
</evidence>
<dbReference type="PANTHER" id="PTHR34501:SF9">
    <property type="entry name" value="MAJOR OUTER MEMBRANE PROTEIN P.IA"/>
    <property type="match status" value="1"/>
</dbReference>
<dbReference type="PRINTS" id="PR00182">
    <property type="entry name" value="ECOLNEIPORIN"/>
</dbReference>
<gene>
    <name evidence="13" type="primary">porB</name>
    <name evidence="13" type="ORF">GCM10011501_07130</name>
</gene>
<reference evidence="14" key="1">
    <citation type="journal article" date="2019" name="Int. J. Syst. Evol. Microbiol.">
        <title>The Global Catalogue of Microorganisms (GCM) 10K type strain sequencing project: providing services to taxonomists for standard genome sequencing and annotation.</title>
        <authorList>
            <consortium name="The Broad Institute Genomics Platform"/>
            <consortium name="The Broad Institute Genome Sequencing Center for Infectious Disease"/>
            <person name="Wu L."/>
            <person name="Ma J."/>
        </authorList>
    </citation>
    <scope>NUCLEOTIDE SEQUENCE [LARGE SCALE GENOMIC DNA]</scope>
    <source>
        <strain evidence="14">CGMCC 1.15922</strain>
    </source>
</reference>
<evidence type="ECO:0000256" key="2">
    <source>
        <dbReference type="ARBA" id="ARBA00011233"/>
    </source>
</evidence>
<dbReference type="PANTHER" id="PTHR34501">
    <property type="entry name" value="PROTEIN YDDL-RELATED"/>
    <property type="match status" value="1"/>
</dbReference>
<evidence type="ECO:0000256" key="4">
    <source>
        <dbReference type="ARBA" id="ARBA00022452"/>
    </source>
</evidence>
<protein>
    <submittedName>
        <fullName evidence="13">Porin</fullName>
    </submittedName>
</protein>
<evidence type="ECO:0000256" key="11">
    <source>
        <dbReference type="SAM" id="SignalP"/>
    </source>
</evidence>
<dbReference type="InterPro" id="IPR002299">
    <property type="entry name" value="Porin_Neis"/>
</dbReference>
<evidence type="ECO:0000256" key="1">
    <source>
        <dbReference type="ARBA" id="ARBA00004571"/>
    </source>
</evidence>
<dbReference type="Pfam" id="PF13609">
    <property type="entry name" value="Porin_4"/>
    <property type="match status" value="1"/>
</dbReference>
<evidence type="ECO:0000256" key="5">
    <source>
        <dbReference type="ARBA" id="ARBA00022692"/>
    </source>
</evidence>
<keyword evidence="7" id="KW-0406">Ion transport</keyword>
<sequence>MKLSKSIVNIALFSALSLNVLAADVSFYGKANVSAQSSDDGEGSYTEIKSNSSRIGFKGTHTLSDELEVIYQAEFQVDIDGDGDTFSQRNQYIGLQGVFGQVLLGKNDTVLKQSQGKVDLFNDLNGDIKTLWKGENRMSDTITYKSPKFSGFQAGITYIVADSVDAEDAYSLALSYGDKNLKKAKVYAAIAMDSEVNGYDTMRVTMQSKVAGFILGAMVQSQEKIDGSAEMDGALVSAKYVIDNLSLKGQFQTANYDDGDDKSGFTAGADYKLSNSTKLYGFYTTFDMDSSSDQDYLGVGIDYQF</sequence>
<dbReference type="InterPro" id="IPR050298">
    <property type="entry name" value="Gram-neg_bact_OMP"/>
</dbReference>
<feature type="chain" id="PRO_5045040249" evidence="11">
    <location>
        <begin position="23"/>
        <end position="305"/>
    </location>
</feature>
<accession>A0ABQ3IHK7</accession>
<keyword evidence="9" id="KW-0472">Membrane</keyword>
<dbReference type="Proteomes" id="UP000626370">
    <property type="component" value="Unassembled WGS sequence"/>
</dbReference>
<dbReference type="InterPro" id="IPR033900">
    <property type="entry name" value="Gram_neg_porin_domain"/>
</dbReference>
<dbReference type="Gene3D" id="2.40.160.10">
    <property type="entry name" value="Porin"/>
    <property type="match status" value="1"/>
</dbReference>
<evidence type="ECO:0000313" key="13">
    <source>
        <dbReference type="EMBL" id="GHE81503.1"/>
    </source>
</evidence>
<evidence type="ECO:0000313" key="14">
    <source>
        <dbReference type="Proteomes" id="UP000626370"/>
    </source>
</evidence>
<dbReference type="InterPro" id="IPR023614">
    <property type="entry name" value="Porin_dom_sf"/>
</dbReference>
<comment type="subunit">
    <text evidence="2">Homotrimer.</text>
</comment>
<evidence type="ECO:0000256" key="3">
    <source>
        <dbReference type="ARBA" id="ARBA00022448"/>
    </source>
</evidence>
<dbReference type="InterPro" id="IPR001702">
    <property type="entry name" value="Porin_Gram-ve"/>
</dbReference>
<name>A0ABQ3IHK7_9GAMM</name>
<keyword evidence="8" id="KW-0626">Porin</keyword>
<proteinExistence type="predicted"/>